<dbReference type="Gene3D" id="1.10.287.1490">
    <property type="match status" value="1"/>
</dbReference>
<reference evidence="4" key="1">
    <citation type="submission" date="2024-07" db="EMBL/GenBank/DDBJ databases">
        <title>Two chromosome-level genome assemblies of Korean endemic species Abeliophyllum distichum and Forsythia ovata (Oleaceae).</title>
        <authorList>
            <person name="Jang H."/>
        </authorList>
    </citation>
    <scope>NUCLEOTIDE SEQUENCE [LARGE SCALE GENOMIC DNA]</scope>
</reference>
<accession>A0ABD1V2B4</accession>
<dbReference type="AlphaFoldDB" id="A0ABD1V2B4"/>
<evidence type="ECO:0000313" key="3">
    <source>
        <dbReference type="EMBL" id="KAL2531448.1"/>
    </source>
</evidence>
<keyword evidence="4" id="KW-1185">Reference proteome</keyword>
<protein>
    <submittedName>
        <fullName evidence="3">Uncharacterized protein</fullName>
    </submittedName>
</protein>
<dbReference type="EMBL" id="JBFOLK010000002">
    <property type="protein sequence ID" value="KAL2531448.1"/>
    <property type="molecule type" value="Genomic_DNA"/>
</dbReference>
<proteinExistence type="predicted"/>
<evidence type="ECO:0000256" key="1">
    <source>
        <dbReference type="SAM" id="Coils"/>
    </source>
</evidence>
<feature type="coiled-coil region" evidence="1">
    <location>
        <begin position="233"/>
        <end position="325"/>
    </location>
</feature>
<sequence>MRLPLHPMLRRILRAYDLAPTQPKKFPKKKCREEEAGCGKSYSFGCPVIGKRVFDDPEPDLDVPSVYGIANTSQRKAIEYLSRKENKEAVEASKVIEVDDAPEGDVPLSRKKKSRASGAGTPREALWRSSIIMRRAVLRLFRGRARIPDVVLRNVPFYPSMGAQVVKKYFTPKWEEFSSHGDLEDVLEASLASAIRASAMQMKILGEFRARMQEQRKLIVEASQSDKEHRQALEGLQTALDSARKAYEKMEADLKESDSNVLNLTKQLDNANATQKVQNLRGDLESFENGKKDAEAEVARLMGEKKEMEAKLEKVEAKLENAEAEFVVNFLNTEAYTNFSDYFARVGQQEVLIVRRKDHPSFDIGSLEARFPPPNAEGEEDS</sequence>
<comment type="caution">
    <text evidence="3">The sequence shown here is derived from an EMBL/GenBank/DDBJ whole genome shotgun (WGS) entry which is preliminary data.</text>
</comment>
<keyword evidence="1" id="KW-0175">Coiled coil</keyword>
<gene>
    <name evidence="3" type="ORF">Adt_04799</name>
</gene>
<evidence type="ECO:0000313" key="4">
    <source>
        <dbReference type="Proteomes" id="UP001604336"/>
    </source>
</evidence>
<name>A0ABD1V2B4_9LAMI</name>
<organism evidence="3 4">
    <name type="scientific">Abeliophyllum distichum</name>
    <dbReference type="NCBI Taxonomy" id="126358"/>
    <lineage>
        <taxon>Eukaryota</taxon>
        <taxon>Viridiplantae</taxon>
        <taxon>Streptophyta</taxon>
        <taxon>Embryophyta</taxon>
        <taxon>Tracheophyta</taxon>
        <taxon>Spermatophyta</taxon>
        <taxon>Magnoliopsida</taxon>
        <taxon>eudicotyledons</taxon>
        <taxon>Gunneridae</taxon>
        <taxon>Pentapetalae</taxon>
        <taxon>asterids</taxon>
        <taxon>lamiids</taxon>
        <taxon>Lamiales</taxon>
        <taxon>Oleaceae</taxon>
        <taxon>Forsythieae</taxon>
        <taxon>Abeliophyllum</taxon>
    </lineage>
</organism>
<dbReference type="Proteomes" id="UP001604336">
    <property type="component" value="Unassembled WGS sequence"/>
</dbReference>
<evidence type="ECO:0000256" key="2">
    <source>
        <dbReference type="SAM" id="MobiDB-lite"/>
    </source>
</evidence>
<feature type="region of interest" description="Disordered" evidence="2">
    <location>
        <begin position="363"/>
        <end position="382"/>
    </location>
</feature>